<dbReference type="CDD" id="cd00156">
    <property type="entry name" value="REC"/>
    <property type="match status" value="1"/>
</dbReference>
<proteinExistence type="predicted"/>
<keyword evidence="1 2" id="KW-0597">Phosphoprotein</keyword>
<dbReference type="OrthoDB" id="9789181at2"/>
<evidence type="ECO:0000313" key="5">
    <source>
        <dbReference type="Proteomes" id="UP000256779"/>
    </source>
</evidence>
<dbReference type="InterPro" id="IPR001789">
    <property type="entry name" value="Sig_transdc_resp-reg_receiver"/>
</dbReference>
<feature type="modified residue" description="4-aspartylphosphate" evidence="2">
    <location>
        <position position="85"/>
    </location>
</feature>
<dbReference type="AlphaFoldDB" id="A0A3D9L0H0"/>
<comment type="caution">
    <text evidence="4">The sequence shown here is derived from an EMBL/GenBank/DDBJ whole genome shotgun (WGS) entry which is preliminary data.</text>
</comment>
<dbReference type="Pfam" id="PF00072">
    <property type="entry name" value="Response_reg"/>
    <property type="match status" value="1"/>
</dbReference>
<dbReference type="PANTHER" id="PTHR44591:SF3">
    <property type="entry name" value="RESPONSE REGULATORY DOMAIN-CONTAINING PROTEIN"/>
    <property type="match status" value="1"/>
</dbReference>
<dbReference type="Proteomes" id="UP000256779">
    <property type="component" value="Unassembled WGS sequence"/>
</dbReference>
<dbReference type="EMBL" id="QREG01000017">
    <property type="protein sequence ID" value="RED95653.1"/>
    <property type="molecule type" value="Genomic_DNA"/>
</dbReference>
<dbReference type="InterPro" id="IPR050595">
    <property type="entry name" value="Bact_response_regulator"/>
</dbReference>
<organism evidence="4 5">
    <name type="scientific">Marinoscillum furvescens DSM 4134</name>
    <dbReference type="NCBI Taxonomy" id="1122208"/>
    <lineage>
        <taxon>Bacteria</taxon>
        <taxon>Pseudomonadati</taxon>
        <taxon>Bacteroidota</taxon>
        <taxon>Cytophagia</taxon>
        <taxon>Cytophagales</taxon>
        <taxon>Reichenbachiellaceae</taxon>
        <taxon>Marinoscillum</taxon>
    </lineage>
</organism>
<protein>
    <submittedName>
        <fullName evidence="4">Twitching motility two-component system response regulator PilH</fullName>
    </submittedName>
</protein>
<dbReference type="PROSITE" id="PS50110">
    <property type="entry name" value="RESPONSE_REGULATORY"/>
    <property type="match status" value="1"/>
</dbReference>
<evidence type="ECO:0000256" key="1">
    <source>
        <dbReference type="ARBA" id="ARBA00022553"/>
    </source>
</evidence>
<evidence type="ECO:0000256" key="2">
    <source>
        <dbReference type="PROSITE-ProRule" id="PRU00169"/>
    </source>
</evidence>
<keyword evidence="5" id="KW-1185">Reference proteome</keyword>
<dbReference type="PANTHER" id="PTHR44591">
    <property type="entry name" value="STRESS RESPONSE REGULATOR PROTEIN 1"/>
    <property type="match status" value="1"/>
</dbReference>
<dbReference type="Gene3D" id="3.40.50.2300">
    <property type="match status" value="1"/>
</dbReference>
<gene>
    <name evidence="4" type="ORF">C7460_117103</name>
</gene>
<sequence>MVYKSALALNRHHQKNDKPIPLNPTKITTMEGAKNTILIVEDDTALCALLTTYLEPVYQVHAVHNSMDAWDWLSAGNFPNLILTDFKMPFVNGMELTENLRTSGLFRDIPIVVLTGSSDPDLEEHAQIWNIERIVAKPFNPEELLETIDQTLNQANHV</sequence>
<reference evidence="4 5" key="1">
    <citation type="submission" date="2018-07" db="EMBL/GenBank/DDBJ databases">
        <title>Genomic Encyclopedia of Type Strains, Phase IV (KMG-IV): sequencing the most valuable type-strain genomes for metagenomic binning, comparative biology and taxonomic classification.</title>
        <authorList>
            <person name="Goeker M."/>
        </authorList>
    </citation>
    <scope>NUCLEOTIDE SEQUENCE [LARGE SCALE GENOMIC DNA]</scope>
    <source>
        <strain evidence="4 5">DSM 4134</strain>
    </source>
</reference>
<evidence type="ECO:0000259" key="3">
    <source>
        <dbReference type="PROSITE" id="PS50110"/>
    </source>
</evidence>
<dbReference type="InterPro" id="IPR011006">
    <property type="entry name" value="CheY-like_superfamily"/>
</dbReference>
<dbReference type="SUPFAM" id="SSF52172">
    <property type="entry name" value="CheY-like"/>
    <property type="match status" value="1"/>
</dbReference>
<feature type="domain" description="Response regulatory" evidence="3">
    <location>
        <begin position="36"/>
        <end position="152"/>
    </location>
</feature>
<dbReference type="SMART" id="SM00448">
    <property type="entry name" value="REC"/>
    <property type="match status" value="1"/>
</dbReference>
<name>A0A3D9L0H0_MARFU</name>
<evidence type="ECO:0000313" key="4">
    <source>
        <dbReference type="EMBL" id="RED95653.1"/>
    </source>
</evidence>
<accession>A0A3D9L0H0</accession>
<dbReference type="GO" id="GO:0000160">
    <property type="term" value="P:phosphorelay signal transduction system"/>
    <property type="evidence" value="ECO:0007669"/>
    <property type="project" value="InterPro"/>
</dbReference>